<dbReference type="PANTHER" id="PTHR12393">
    <property type="entry name" value="SPHINGOMYELIN PHOSPHODIESTERASE RELATED"/>
    <property type="match status" value="1"/>
</dbReference>
<dbReference type="GO" id="GO:0071944">
    <property type="term" value="C:cell periphery"/>
    <property type="evidence" value="ECO:0007669"/>
    <property type="project" value="TreeGrafter"/>
</dbReference>
<dbReference type="PANTHER" id="PTHR12393:SF6">
    <property type="entry name" value="SPHINGOMYELIN PHOSPHODIESTERASE 2"/>
    <property type="match status" value="1"/>
</dbReference>
<dbReference type="GO" id="GO:0004620">
    <property type="term" value="F:phospholipase activity"/>
    <property type="evidence" value="ECO:0007669"/>
    <property type="project" value="TreeGrafter"/>
</dbReference>
<gene>
    <name evidence="1" type="ORF">HYH02_013277</name>
</gene>
<dbReference type="GO" id="GO:0046513">
    <property type="term" value="P:ceramide biosynthetic process"/>
    <property type="evidence" value="ECO:0007669"/>
    <property type="project" value="TreeGrafter"/>
</dbReference>
<protein>
    <recommendedName>
        <fullName evidence="3">Ankyrin repeat domain-containing protein</fullName>
    </recommendedName>
</protein>
<dbReference type="AlphaFoldDB" id="A0A835T0F8"/>
<dbReference type="GO" id="GO:0016020">
    <property type="term" value="C:membrane"/>
    <property type="evidence" value="ECO:0007669"/>
    <property type="project" value="TreeGrafter"/>
</dbReference>
<reference evidence="1" key="1">
    <citation type="journal article" date="2020" name="bioRxiv">
        <title>Comparative genomics of Chlamydomonas.</title>
        <authorList>
            <person name="Craig R.J."/>
            <person name="Hasan A.R."/>
            <person name="Ness R.W."/>
            <person name="Keightley P.D."/>
        </authorList>
    </citation>
    <scope>NUCLEOTIDE SEQUENCE</scope>
    <source>
        <strain evidence="1">CCAP 11/173</strain>
    </source>
</reference>
<dbReference type="Proteomes" id="UP000613740">
    <property type="component" value="Unassembled WGS sequence"/>
</dbReference>
<evidence type="ECO:0008006" key="3">
    <source>
        <dbReference type="Google" id="ProtNLM"/>
    </source>
</evidence>
<organism evidence="1 2">
    <name type="scientific">Chlamydomonas schloesseri</name>
    <dbReference type="NCBI Taxonomy" id="2026947"/>
    <lineage>
        <taxon>Eukaryota</taxon>
        <taxon>Viridiplantae</taxon>
        <taxon>Chlorophyta</taxon>
        <taxon>core chlorophytes</taxon>
        <taxon>Chlorophyceae</taxon>
        <taxon>CS clade</taxon>
        <taxon>Chlamydomonadales</taxon>
        <taxon>Chlamydomonadaceae</taxon>
        <taxon>Chlamydomonas</taxon>
    </lineage>
</organism>
<sequence>MYISKFLPTFQLLRDRGLPPLDAARLAEHAVAAGNTAALSWLLEQPEGQGLAASAELRRAAASAGHVPVLEALRAAGSEFDMSHATAAAESGHSVTLRWMAEGGAVAAGDAAAWSVVWQRAAAAGVDLATLRLLHEQRGAAVDVASAAAGGSVELVEWALLRDRGLPPLDAARLAEHAVAAGNTAALSWLLEQPEGQGLAASAELRRAAASAGHVPVLEALRAAGSEFDMSHATAAAESGHSVTLRWMAEGGAVAAGDAAAWSVVWQRAAAAGVDLATLRLLHEQRGAAVDVASAAAGGSVELVEWALLRDRGLPPLDAARLAEHAVAAGNTAALSWLLEQPEGQGLAASAELRRAAASAGHVPVLEALRAAGSEFDMSHATAAAESGHSVTLRWMAEGGAVAAGDAAAWSVVWQRAAAAGVDLATLRLLHEQRGAAVDVASAAAGGSVDEDEAPPAQIKCKK</sequence>
<accession>A0A835T0F8</accession>
<name>A0A835T0F8_9CHLO</name>
<dbReference type="GO" id="GO:0030149">
    <property type="term" value="P:sphingolipid catabolic process"/>
    <property type="evidence" value="ECO:0007669"/>
    <property type="project" value="TreeGrafter"/>
</dbReference>
<evidence type="ECO:0000313" key="2">
    <source>
        <dbReference type="Proteomes" id="UP000613740"/>
    </source>
</evidence>
<proteinExistence type="predicted"/>
<dbReference type="EMBL" id="JAEHOD010000072">
    <property type="protein sequence ID" value="KAG2431584.1"/>
    <property type="molecule type" value="Genomic_DNA"/>
</dbReference>
<dbReference type="GO" id="GO:0005783">
    <property type="term" value="C:endoplasmic reticulum"/>
    <property type="evidence" value="ECO:0007669"/>
    <property type="project" value="TreeGrafter"/>
</dbReference>
<comment type="caution">
    <text evidence="1">The sequence shown here is derived from an EMBL/GenBank/DDBJ whole genome shotgun (WGS) entry which is preliminary data.</text>
</comment>
<evidence type="ECO:0000313" key="1">
    <source>
        <dbReference type="EMBL" id="KAG2431584.1"/>
    </source>
</evidence>
<keyword evidence="2" id="KW-1185">Reference proteome</keyword>